<evidence type="ECO:0000313" key="11">
    <source>
        <dbReference type="Proteomes" id="UP001498398"/>
    </source>
</evidence>
<dbReference type="PANTHER" id="PTHR42940:SF3">
    <property type="entry name" value="ALCOHOL DEHYDROGENASE 1-RELATED"/>
    <property type="match status" value="1"/>
</dbReference>
<dbReference type="PANTHER" id="PTHR42940">
    <property type="entry name" value="ALCOHOL DEHYDROGENASE 1-RELATED"/>
    <property type="match status" value="1"/>
</dbReference>
<evidence type="ECO:0000256" key="1">
    <source>
        <dbReference type="ARBA" id="ARBA00001947"/>
    </source>
</evidence>
<accession>A0ABR1JG37</accession>
<proteinExistence type="inferred from homology"/>
<dbReference type="InterPro" id="IPR036291">
    <property type="entry name" value="NAD(P)-bd_dom_sf"/>
</dbReference>
<dbReference type="SUPFAM" id="SSF50129">
    <property type="entry name" value="GroES-like"/>
    <property type="match status" value="1"/>
</dbReference>
<keyword evidence="6" id="KW-0560">Oxidoreductase</keyword>
<keyword evidence="4" id="KW-0479">Metal-binding</keyword>
<dbReference type="SUPFAM" id="SSF51735">
    <property type="entry name" value="NAD(P)-binding Rossmann-fold domains"/>
    <property type="match status" value="1"/>
</dbReference>
<reference evidence="10 11" key="1">
    <citation type="submission" date="2024-01" db="EMBL/GenBank/DDBJ databases">
        <title>A draft genome for the cacao thread blight pathogen Marasmiellus scandens.</title>
        <authorList>
            <person name="Baruah I.K."/>
            <person name="Leung J."/>
            <person name="Bukari Y."/>
            <person name="Amoako-Attah I."/>
            <person name="Meinhardt L.W."/>
            <person name="Bailey B.A."/>
            <person name="Cohen S.P."/>
        </authorList>
    </citation>
    <scope>NUCLEOTIDE SEQUENCE [LARGE SCALE GENOMIC DNA]</scope>
    <source>
        <strain evidence="10 11">GH-19</strain>
    </source>
</reference>
<dbReference type="CDD" id="cd08297">
    <property type="entry name" value="CAD3"/>
    <property type="match status" value="1"/>
</dbReference>
<comment type="caution">
    <text evidence="10">The sequence shown here is derived from an EMBL/GenBank/DDBJ whole genome shotgun (WGS) entry which is preliminary data.</text>
</comment>
<dbReference type="InterPro" id="IPR011032">
    <property type="entry name" value="GroES-like_sf"/>
</dbReference>
<feature type="domain" description="Alcohol dehydrogenase-like C-terminal" evidence="8">
    <location>
        <begin position="208"/>
        <end position="339"/>
    </location>
</feature>
<protein>
    <recommendedName>
        <fullName evidence="3">alcohol dehydrogenase</fullName>
        <ecNumber evidence="3">1.1.1.1</ecNumber>
    </recommendedName>
</protein>
<organism evidence="10 11">
    <name type="scientific">Marasmiellus scandens</name>
    <dbReference type="NCBI Taxonomy" id="2682957"/>
    <lineage>
        <taxon>Eukaryota</taxon>
        <taxon>Fungi</taxon>
        <taxon>Dikarya</taxon>
        <taxon>Basidiomycota</taxon>
        <taxon>Agaricomycotina</taxon>
        <taxon>Agaricomycetes</taxon>
        <taxon>Agaricomycetidae</taxon>
        <taxon>Agaricales</taxon>
        <taxon>Marasmiineae</taxon>
        <taxon>Omphalotaceae</taxon>
        <taxon>Marasmiellus</taxon>
    </lineage>
</organism>
<feature type="domain" description="Alcohol dehydrogenase-like N-terminal" evidence="9">
    <location>
        <begin position="39"/>
        <end position="165"/>
    </location>
</feature>
<dbReference type="Pfam" id="PF00107">
    <property type="entry name" value="ADH_zinc_N"/>
    <property type="match status" value="1"/>
</dbReference>
<evidence type="ECO:0000313" key="10">
    <source>
        <dbReference type="EMBL" id="KAK7458838.1"/>
    </source>
</evidence>
<dbReference type="Proteomes" id="UP001498398">
    <property type="component" value="Unassembled WGS sequence"/>
</dbReference>
<dbReference type="Pfam" id="PF08240">
    <property type="entry name" value="ADH_N"/>
    <property type="match status" value="1"/>
</dbReference>
<evidence type="ECO:0000256" key="5">
    <source>
        <dbReference type="ARBA" id="ARBA00022833"/>
    </source>
</evidence>
<evidence type="ECO:0000256" key="7">
    <source>
        <dbReference type="ARBA" id="ARBA00023027"/>
    </source>
</evidence>
<evidence type="ECO:0000256" key="6">
    <source>
        <dbReference type="ARBA" id="ARBA00023002"/>
    </source>
</evidence>
<dbReference type="InterPro" id="IPR013149">
    <property type="entry name" value="ADH-like_C"/>
</dbReference>
<evidence type="ECO:0000259" key="8">
    <source>
        <dbReference type="Pfam" id="PF00107"/>
    </source>
</evidence>
<name>A0ABR1JG37_9AGAR</name>
<evidence type="ECO:0000256" key="2">
    <source>
        <dbReference type="ARBA" id="ARBA00008072"/>
    </source>
</evidence>
<keyword evidence="7" id="KW-0520">NAD</keyword>
<sequence>MTSSVEIPTTARAAIIKEFKQPLTISTNYPVPSPSSLRPGECLVKLEYAGCCHSDIHVRDNDWGANSPVPIVGGHEGVGRVVAIGRAGAEAETKYSGEEDGIRVKVGDRVGLKWFANACFKCESCRTGRETNCSVARATVHGYRIDGTFADYAVSWTDYVTPIPEAIPDSDLPMITPMLCAGLTIYKALKVCNAKPGQWVSISGAGGGLGHLGIQFAKAMGFRVVAIDTGASKKSLCLSLGADAWVDFIETGENFVKEVQRAAGGLGPHAAVVAVGHPLPFNQAVMYIRSAGTLVAVGMPGGAGSLNVPITLMIAKTLTLIGSATGTRQDMAEVLDFVVQGKVKCIYEERKLEEVNEVLEELAAGKVSGRIVLKM</sequence>
<comment type="cofactor">
    <cofactor evidence="1">
        <name>Zn(2+)</name>
        <dbReference type="ChEBI" id="CHEBI:29105"/>
    </cofactor>
</comment>
<evidence type="ECO:0000256" key="4">
    <source>
        <dbReference type="ARBA" id="ARBA00022723"/>
    </source>
</evidence>
<dbReference type="EMBL" id="JBANRG010000017">
    <property type="protein sequence ID" value="KAK7458838.1"/>
    <property type="molecule type" value="Genomic_DNA"/>
</dbReference>
<gene>
    <name evidence="10" type="ORF">VKT23_009848</name>
</gene>
<comment type="similarity">
    <text evidence="2">Belongs to the zinc-containing alcohol dehydrogenase family.</text>
</comment>
<dbReference type="Gene3D" id="3.40.50.720">
    <property type="entry name" value="NAD(P)-binding Rossmann-like Domain"/>
    <property type="match status" value="1"/>
</dbReference>
<evidence type="ECO:0000256" key="3">
    <source>
        <dbReference type="ARBA" id="ARBA00013190"/>
    </source>
</evidence>
<keyword evidence="5" id="KW-0862">Zinc</keyword>
<dbReference type="Gene3D" id="3.90.180.10">
    <property type="entry name" value="Medium-chain alcohol dehydrogenases, catalytic domain"/>
    <property type="match status" value="1"/>
</dbReference>
<dbReference type="EC" id="1.1.1.1" evidence="3"/>
<keyword evidence="11" id="KW-1185">Reference proteome</keyword>
<dbReference type="InterPro" id="IPR013154">
    <property type="entry name" value="ADH-like_N"/>
</dbReference>
<evidence type="ECO:0000259" key="9">
    <source>
        <dbReference type="Pfam" id="PF08240"/>
    </source>
</evidence>